<feature type="region of interest" description="Disordered" evidence="1">
    <location>
        <begin position="998"/>
        <end position="1021"/>
    </location>
</feature>
<accession>A0A9P9E747</accession>
<evidence type="ECO:0000256" key="3">
    <source>
        <dbReference type="SAM" id="SignalP"/>
    </source>
</evidence>
<dbReference type="GO" id="GO:0004553">
    <property type="term" value="F:hydrolase activity, hydrolyzing O-glycosyl compounds"/>
    <property type="evidence" value="ECO:0007669"/>
    <property type="project" value="InterPro"/>
</dbReference>
<dbReference type="PANTHER" id="PTHR38121">
    <property type="entry name" value="GH16 DOMAIN-CONTAINING PROTEIN"/>
    <property type="match status" value="1"/>
</dbReference>
<feature type="transmembrane region" description="Helical" evidence="2">
    <location>
        <begin position="873"/>
        <end position="893"/>
    </location>
</feature>
<dbReference type="EMBL" id="JAGMWT010000003">
    <property type="protein sequence ID" value="KAH7132298.1"/>
    <property type="molecule type" value="Genomic_DNA"/>
</dbReference>
<dbReference type="InterPro" id="IPR000757">
    <property type="entry name" value="Beta-glucanase-like"/>
</dbReference>
<dbReference type="Proteomes" id="UP000700596">
    <property type="component" value="Unassembled WGS sequence"/>
</dbReference>
<feature type="region of interest" description="Disordered" evidence="1">
    <location>
        <begin position="371"/>
        <end position="392"/>
    </location>
</feature>
<feature type="transmembrane region" description="Helical" evidence="2">
    <location>
        <begin position="733"/>
        <end position="754"/>
    </location>
</feature>
<dbReference type="CDD" id="cd00413">
    <property type="entry name" value="Glyco_hydrolase_16"/>
    <property type="match status" value="1"/>
</dbReference>
<evidence type="ECO:0000313" key="5">
    <source>
        <dbReference type="EMBL" id="KAH7132298.1"/>
    </source>
</evidence>
<evidence type="ECO:0000256" key="1">
    <source>
        <dbReference type="SAM" id="MobiDB-lite"/>
    </source>
</evidence>
<keyword evidence="3" id="KW-0732">Signal</keyword>
<feature type="signal peptide" evidence="3">
    <location>
        <begin position="1"/>
        <end position="22"/>
    </location>
</feature>
<feature type="transmembrane region" description="Helical" evidence="2">
    <location>
        <begin position="662"/>
        <end position="683"/>
    </location>
</feature>
<protein>
    <recommendedName>
        <fullName evidence="4">GH16 domain-containing protein</fullName>
    </recommendedName>
</protein>
<dbReference type="Pfam" id="PF00722">
    <property type="entry name" value="Glyco_hydro_16"/>
    <property type="match status" value="1"/>
</dbReference>
<keyword evidence="2" id="KW-1133">Transmembrane helix</keyword>
<feature type="transmembrane region" description="Helical" evidence="2">
    <location>
        <begin position="932"/>
        <end position="956"/>
    </location>
</feature>
<evidence type="ECO:0000313" key="6">
    <source>
        <dbReference type="Proteomes" id="UP000700596"/>
    </source>
</evidence>
<proteinExistence type="predicted"/>
<reference evidence="5" key="1">
    <citation type="journal article" date="2021" name="Nat. Commun.">
        <title>Genetic determinants of endophytism in the Arabidopsis root mycobiome.</title>
        <authorList>
            <person name="Mesny F."/>
            <person name="Miyauchi S."/>
            <person name="Thiergart T."/>
            <person name="Pickel B."/>
            <person name="Atanasova L."/>
            <person name="Karlsson M."/>
            <person name="Huettel B."/>
            <person name="Barry K.W."/>
            <person name="Haridas S."/>
            <person name="Chen C."/>
            <person name="Bauer D."/>
            <person name="Andreopoulos W."/>
            <person name="Pangilinan J."/>
            <person name="LaButti K."/>
            <person name="Riley R."/>
            <person name="Lipzen A."/>
            <person name="Clum A."/>
            <person name="Drula E."/>
            <person name="Henrissat B."/>
            <person name="Kohler A."/>
            <person name="Grigoriev I.V."/>
            <person name="Martin F.M."/>
            <person name="Hacquard S."/>
        </authorList>
    </citation>
    <scope>NUCLEOTIDE SEQUENCE</scope>
    <source>
        <strain evidence="5">MPI-CAGE-CH-0243</strain>
    </source>
</reference>
<keyword evidence="6" id="KW-1185">Reference proteome</keyword>
<comment type="caution">
    <text evidence="5">The sequence shown here is derived from an EMBL/GenBank/DDBJ whole genome shotgun (WGS) entry which is preliminary data.</text>
</comment>
<feature type="transmembrane region" description="Helical" evidence="2">
    <location>
        <begin position="808"/>
        <end position="829"/>
    </location>
</feature>
<feature type="transmembrane region" description="Helical" evidence="2">
    <location>
        <begin position="618"/>
        <end position="641"/>
    </location>
</feature>
<feature type="chain" id="PRO_5040304287" description="GH16 domain-containing protein" evidence="3">
    <location>
        <begin position="23"/>
        <end position="1106"/>
    </location>
</feature>
<feature type="transmembrane region" description="Helical" evidence="2">
    <location>
        <begin position="344"/>
        <end position="364"/>
    </location>
</feature>
<dbReference type="AlphaFoldDB" id="A0A9P9E747"/>
<keyword evidence="2" id="KW-0812">Transmembrane</keyword>
<feature type="compositionally biased region" description="Low complexity" evidence="1">
    <location>
        <begin position="375"/>
        <end position="384"/>
    </location>
</feature>
<sequence>MRFCLLRESLLLLSIFPPQTVADVRNGDRTCSCGFYDAASQQVYTESIIVYFNETGSIPSDFIVQDYQHKYEKEWNSIYRQGASPSNVQVNVSNALQLSVSPSTDTHLVNGGGIQTVRRDIQHGSFRVFMRGASRKSRGSAMSMIWQYNETETTELSVMNTNDPARAWVGTFVNHGVTGRNLGMNFSHALNSTTLNRNYTVLGGGLSNGSVNPWDFTEYRIDWTKDYINFFVGGNATRTVLHKKQKDMPSVPAPLFFKHWSTGNRHTMQGPPRSQSIAEIRWIRMFFNSGSMNQQDRDEFAARCPISEACSMDDTSLRGSTPYGDHATAKWEQKGKKDIKRMPALWISVICISFSSLLLIHAFIRRAPWRKQKTSSSHRAPASDSSEKAAPITLEGRSLGYHSSERNPDPPSPRTKLVSLDFSFRASQDDLAIEKSDVNSPSPSIWGGSTNYNLSRSNSVFMDTTRSNYSMMDSVRSPSLVQDNRGPLSPHGRTLALSTEEPASSHRSQRSFLGLIRKEKTLSKRSSHRTLVGPPEAVPTPKVEMTTVTVPALPGPRMRAQPPPPRQRIDYLAGLVALCAILVTIMHFGLTFVPAIVIPGAPQHHPSEYWAQKIVAPFILNQMWLGVFFTTSVRFLVAPYLKKGNMKEIAKAAVRRTPRLMIPVATIAMLEYFLVDVGATKFLRYLPSISWSTWPFVERYPTAGHFISEVLELCFLIPNAVPQITFHYCTGVLWTIAVQLQGTWLVLCGVIVVYEIQSPWKRMAYYAFCVVNHWYAQSWGSYLWLGLLLTDLDITFKYKTYVHDRPALYYPLMIFFWLCVGAGFSANIIPNFTDFNFATLEHDIHPDAATGDAIMHTNHAGYPDYYKPRLNGLFFAIGMQAIVELSPAVQWVLSLPWLIALFPHIFTIYLLHGLVFWSWGSWLMVFLAERSFAYGVNVAIVGVTCYALLFATLPIITPIIEALGKDLTAMIWMDAVEKHPPRRRTLFPFPDDFLSKREESNDVEANGTAQSANAARMSLTPSEKTKIKNTLEELAQEIHQLGGGQRKNSQPSIHTKNSQESIQKKYSEDSRYTDYSESSSASLRRGADSAFEKMQVEVELKGLQMR</sequence>
<feature type="compositionally biased region" description="Basic and acidic residues" evidence="1">
    <location>
        <begin position="1062"/>
        <end position="1074"/>
    </location>
</feature>
<feature type="domain" description="GH16" evidence="4">
    <location>
        <begin position="10"/>
        <end position="291"/>
    </location>
</feature>
<feature type="transmembrane region" description="Helical" evidence="2">
    <location>
        <begin position="774"/>
        <end position="796"/>
    </location>
</feature>
<organism evidence="5 6">
    <name type="scientific">Dendryphion nanum</name>
    <dbReference type="NCBI Taxonomy" id="256645"/>
    <lineage>
        <taxon>Eukaryota</taxon>
        <taxon>Fungi</taxon>
        <taxon>Dikarya</taxon>
        <taxon>Ascomycota</taxon>
        <taxon>Pezizomycotina</taxon>
        <taxon>Dothideomycetes</taxon>
        <taxon>Pleosporomycetidae</taxon>
        <taxon>Pleosporales</taxon>
        <taxon>Torulaceae</taxon>
        <taxon>Dendryphion</taxon>
    </lineage>
</organism>
<evidence type="ECO:0000259" key="4">
    <source>
        <dbReference type="PROSITE" id="PS51762"/>
    </source>
</evidence>
<dbReference type="InterPro" id="IPR013320">
    <property type="entry name" value="ConA-like_dom_sf"/>
</dbReference>
<dbReference type="OrthoDB" id="25131at2759"/>
<feature type="region of interest" description="Disordered" evidence="1">
    <location>
        <begin position="1040"/>
        <end position="1088"/>
    </location>
</feature>
<keyword evidence="2" id="KW-0472">Membrane</keyword>
<feature type="transmembrane region" description="Helical" evidence="2">
    <location>
        <begin position="571"/>
        <end position="598"/>
    </location>
</feature>
<name>A0A9P9E747_9PLEO</name>
<feature type="transmembrane region" description="Helical" evidence="2">
    <location>
        <begin position="900"/>
        <end position="920"/>
    </location>
</feature>
<dbReference type="Gene3D" id="2.60.120.200">
    <property type="match status" value="1"/>
</dbReference>
<evidence type="ECO:0000256" key="2">
    <source>
        <dbReference type="SAM" id="Phobius"/>
    </source>
</evidence>
<dbReference type="PANTHER" id="PTHR38121:SF2">
    <property type="entry name" value="ACYLTRANSFERASE 3 DOMAIN-CONTAINING PROTEIN"/>
    <property type="match status" value="1"/>
</dbReference>
<dbReference type="SUPFAM" id="SSF49899">
    <property type="entry name" value="Concanavalin A-like lectins/glucanases"/>
    <property type="match status" value="1"/>
</dbReference>
<feature type="region of interest" description="Disordered" evidence="1">
    <location>
        <begin position="478"/>
        <end position="511"/>
    </location>
</feature>
<dbReference type="GO" id="GO:0005975">
    <property type="term" value="P:carbohydrate metabolic process"/>
    <property type="evidence" value="ECO:0007669"/>
    <property type="project" value="InterPro"/>
</dbReference>
<gene>
    <name evidence="5" type="ORF">B0J11DRAFT_222548</name>
</gene>
<feature type="compositionally biased region" description="Polar residues" evidence="1">
    <location>
        <begin position="1046"/>
        <end position="1061"/>
    </location>
</feature>
<dbReference type="PROSITE" id="PS51762">
    <property type="entry name" value="GH16_2"/>
    <property type="match status" value="1"/>
</dbReference>